<feature type="transmembrane region" description="Helical" evidence="7">
    <location>
        <begin position="123"/>
        <end position="141"/>
    </location>
</feature>
<evidence type="ECO:0000256" key="7">
    <source>
        <dbReference type="SAM" id="Phobius"/>
    </source>
</evidence>
<evidence type="ECO:0000256" key="4">
    <source>
        <dbReference type="ARBA" id="ARBA00022692"/>
    </source>
</evidence>
<accession>A0AAN9Z8E8</accession>
<proteinExistence type="inferred from homology"/>
<keyword evidence="3" id="KW-0813">Transport</keyword>
<keyword evidence="9" id="KW-1185">Reference proteome</keyword>
<name>A0AAN9Z8E8_9ORTH</name>
<feature type="transmembrane region" description="Helical" evidence="7">
    <location>
        <begin position="50"/>
        <end position="72"/>
    </location>
</feature>
<evidence type="ECO:0000256" key="6">
    <source>
        <dbReference type="ARBA" id="ARBA00023136"/>
    </source>
</evidence>
<dbReference type="AlphaFoldDB" id="A0AAN9Z8E8"/>
<gene>
    <name evidence="8" type="ORF">R5R35_011542</name>
</gene>
<evidence type="ECO:0000256" key="5">
    <source>
        <dbReference type="ARBA" id="ARBA00022989"/>
    </source>
</evidence>
<protein>
    <submittedName>
        <fullName evidence="8">Uncharacterized protein</fullName>
    </submittedName>
</protein>
<dbReference type="GO" id="GO:0016020">
    <property type="term" value="C:membrane"/>
    <property type="evidence" value="ECO:0007669"/>
    <property type="project" value="UniProtKB-SubCell"/>
</dbReference>
<comment type="subcellular location">
    <subcellularLocation>
        <location evidence="1">Membrane</location>
        <topology evidence="1">Multi-pass membrane protein</topology>
    </subcellularLocation>
</comment>
<feature type="transmembrane region" description="Helical" evidence="7">
    <location>
        <begin position="434"/>
        <end position="453"/>
    </location>
</feature>
<evidence type="ECO:0000256" key="2">
    <source>
        <dbReference type="ARBA" id="ARBA00006690"/>
    </source>
</evidence>
<dbReference type="Proteomes" id="UP001378592">
    <property type="component" value="Unassembled WGS sequence"/>
</dbReference>
<dbReference type="PANTHER" id="PTHR31326">
    <property type="entry name" value="PROTEIN CLT2, CHLOROPLASTIC"/>
    <property type="match status" value="1"/>
</dbReference>
<feature type="transmembrane region" description="Helical" evidence="7">
    <location>
        <begin position="179"/>
        <end position="197"/>
    </location>
</feature>
<sequence length="518" mass="58042">MEDEEHEDLLIRASSDNEDFTDNEDAFASSRRSYLQHENLYSLCFERIKFICLGIVLVLSSTALLILLPLYLETVNVYSDAYTMLVFICFVTTVIILLMGCLLGRLLNQLKVMLSIPFSLSRVYRFGLAYGLGGFLLLYAVDRKRVMCHLQDPIKGIVLVFSLVYYFFFCKKMMGLQQIFCSTTIVVGLFVSVDYGLCDEFRCRGNEREHRSEDAGPWSWQVHSLWTVLYIVALALWTLHSTLLEGFLVMQQGILYMGPGSSLLSTVSRLVSTRDSSSSTVRHSRPLLQATEEDGDFSSLPQSQSERNTAVLDQHRQVAYMKPLVITGSRPSAISIALWIHIVSLQLLIALCWTDMIPSFGKGSSASEFWSFFTSGFLCHFGVQSNNAHNGTNMISLETETCKQMALYAWPFIISYTVFSLSFVQFLIISESSVFTVAMTTAALPLGSIWWSIFRMAPLESTNLQNLLQWSPSVTGELICSILGLPVVVVGLAILYKSHFQDNVLGKPIGRLPTTGVA</sequence>
<reference evidence="8 9" key="1">
    <citation type="submission" date="2024-03" db="EMBL/GenBank/DDBJ databases">
        <title>The genome assembly and annotation of the cricket Gryllus longicercus Weissman &amp; Gray.</title>
        <authorList>
            <person name="Szrajer S."/>
            <person name="Gray D."/>
            <person name="Ylla G."/>
        </authorList>
    </citation>
    <scope>NUCLEOTIDE SEQUENCE [LARGE SCALE GENOMIC DNA]</scope>
    <source>
        <strain evidence="8">DAG 2021-001</strain>
        <tissue evidence="8">Whole body minus gut</tissue>
    </source>
</reference>
<feature type="transmembrane region" description="Helical" evidence="7">
    <location>
        <begin position="153"/>
        <end position="170"/>
    </location>
</feature>
<dbReference type="PANTHER" id="PTHR31326:SF1">
    <property type="entry name" value="PROTEIN CLT2, CHLOROPLASTIC"/>
    <property type="match status" value="1"/>
</dbReference>
<dbReference type="EMBL" id="JAZDUA010000142">
    <property type="protein sequence ID" value="KAK7866637.1"/>
    <property type="molecule type" value="Genomic_DNA"/>
</dbReference>
<comment type="caution">
    <text evidence="8">The sequence shown here is derived from an EMBL/GenBank/DDBJ whole genome shotgun (WGS) entry which is preliminary data.</text>
</comment>
<keyword evidence="6 7" id="KW-0472">Membrane</keyword>
<feature type="transmembrane region" description="Helical" evidence="7">
    <location>
        <begin position="84"/>
        <end position="103"/>
    </location>
</feature>
<evidence type="ECO:0000256" key="3">
    <source>
        <dbReference type="ARBA" id="ARBA00022448"/>
    </source>
</evidence>
<feature type="transmembrane region" description="Helical" evidence="7">
    <location>
        <begin position="474"/>
        <end position="496"/>
    </location>
</feature>
<feature type="transmembrane region" description="Helical" evidence="7">
    <location>
        <begin position="336"/>
        <end position="357"/>
    </location>
</feature>
<evidence type="ECO:0000313" key="8">
    <source>
        <dbReference type="EMBL" id="KAK7866637.1"/>
    </source>
</evidence>
<dbReference type="InterPro" id="IPR013936">
    <property type="entry name" value="CRT-like"/>
</dbReference>
<organism evidence="8 9">
    <name type="scientific">Gryllus longicercus</name>
    <dbReference type="NCBI Taxonomy" id="2509291"/>
    <lineage>
        <taxon>Eukaryota</taxon>
        <taxon>Metazoa</taxon>
        <taxon>Ecdysozoa</taxon>
        <taxon>Arthropoda</taxon>
        <taxon>Hexapoda</taxon>
        <taxon>Insecta</taxon>
        <taxon>Pterygota</taxon>
        <taxon>Neoptera</taxon>
        <taxon>Polyneoptera</taxon>
        <taxon>Orthoptera</taxon>
        <taxon>Ensifera</taxon>
        <taxon>Gryllidea</taxon>
        <taxon>Grylloidea</taxon>
        <taxon>Gryllidae</taxon>
        <taxon>Gryllinae</taxon>
        <taxon>Gryllus</taxon>
    </lineage>
</organism>
<keyword evidence="4 7" id="KW-0812">Transmembrane</keyword>
<comment type="similarity">
    <text evidence="2">Belongs to the CRT-like transporter family.</text>
</comment>
<keyword evidence="5 7" id="KW-1133">Transmembrane helix</keyword>
<evidence type="ECO:0000256" key="1">
    <source>
        <dbReference type="ARBA" id="ARBA00004141"/>
    </source>
</evidence>
<evidence type="ECO:0000313" key="9">
    <source>
        <dbReference type="Proteomes" id="UP001378592"/>
    </source>
</evidence>
<feature type="transmembrane region" description="Helical" evidence="7">
    <location>
        <begin position="228"/>
        <end position="249"/>
    </location>
</feature>
<feature type="transmembrane region" description="Helical" evidence="7">
    <location>
        <begin position="407"/>
        <end position="428"/>
    </location>
</feature>